<accession>A0AAV7UVY1</accession>
<evidence type="ECO:0000313" key="3">
    <source>
        <dbReference type="Proteomes" id="UP001066276"/>
    </source>
</evidence>
<dbReference type="AlphaFoldDB" id="A0AAV7UVY1"/>
<protein>
    <submittedName>
        <fullName evidence="2">Uncharacterized protein</fullName>
    </submittedName>
</protein>
<dbReference type="EMBL" id="JANPWB010000004">
    <property type="protein sequence ID" value="KAJ1193204.1"/>
    <property type="molecule type" value="Genomic_DNA"/>
</dbReference>
<organism evidence="2 3">
    <name type="scientific">Pleurodeles waltl</name>
    <name type="common">Iberian ribbed newt</name>
    <dbReference type="NCBI Taxonomy" id="8319"/>
    <lineage>
        <taxon>Eukaryota</taxon>
        <taxon>Metazoa</taxon>
        <taxon>Chordata</taxon>
        <taxon>Craniata</taxon>
        <taxon>Vertebrata</taxon>
        <taxon>Euteleostomi</taxon>
        <taxon>Amphibia</taxon>
        <taxon>Batrachia</taxon>
        <taxon>Caudata</taxon>
        <taxon>Salamandroidea</taxon>
        <taxon>Salamandridae</taxon>
        <taxon>Pleurodelinae</taxon>
        <taxon>Pleurodeles</taxon>
    </lineage>
</organism>
<feature type="region of interest" description="Disordered" evidence="1">
    <location>
        <begin position="1"/>
        <end position="43"/>
    </location>
</feature>
<dbReference type="Proteomes" id="UP001066276">
    <property type="component" value="Chromosome 2_2"/>
</dbReference>
<gene>
    <name evidence="2" type="ORF">NDU88_002509</name>
</gene>
<comment type="caution">
    <text evidence="2">The sequence shown here is derived from an EMBL/GenBank/DDBJ whole genome shotgun (WGS) entry which is preliminary data.</text>
</comment>
<sequence>MLPAARYQDPVQVEVKEERLEAQGAEATPAPVPSAPEQSGRDRLIGVTTGGVHHRSLADQFNFRVPAAVAELDQHIILQAVVGRGEVEQACRKRKAEDEVLCPVSSGPDRQRSVGAREDRKKRLTEARLYVDF</sequence>
<reference evidence="2" key="1">
    <citation type="journal article" date="2022" name="bioRxiv">
        <title>Sequencing and chromosome-scale assembly of the giantPleurodeles waltlgenome.</title>
        <authorList>
            <person name="Brown T."/>
            <person name="Elewa A."/>
            <person name="Iarovenko S."/>
            <person name="Subramanian E."/>
            <person name="Araus A.J."/>
            <person name="Petzold A."/>
            <person name="Susuki M."/>
            <person name="Suzuki K.-i.T."/>
            <person name="Hayashi T."/>
            <person name="Toyoda A."/>
            <person name="Oliveira C."/>
            <person name="Osipova E."/>
            <person name="Leigh N.D."/>
            <person name="Simon A."/>
            <person name="Yun M.H."/>
        </authorList>
    </citation>
    <scope>NUCLEOTIDE SEQUENCE</scope>
    <source>
        <strain evidence="2">20211129_DDA</strain>
        <tissue evidence="2">Liver</tissue>
    </source>
</reference>
<keyword evidence="3" id="KW-1185">Reference proteome</keyword>
<evidence type="ECO:0000256" key="1">
    <source>
        <dbReference type="SAM" id="MobiDB-lite"/>
    </source>
</evidence>
<name>A0AAV7UVY1_PLEWA</name>
<proteinExistence type="predicted"/>
<evidence type="ECO:0000313" key="2">
    <source>
        <dbReference type="EMBL" id="KAJ1193204.1"/>
    </source>
</evidence>